<reference evidence="3" key="1">
    <citation type="submission" date="2025-08" db="UniProtKB">
        <authorList>
            <consortium name="RefSeq"/>
        </authorList>
    </citation>
    <scope>IDENTIFICATION</scope>
    <source>
        <tissue evidence="3">Muscle</tissue>
    </source>
</reference>
<accession>A0A6I9PWK1</accession>
<dbReference type="InterPro" id="IPR011029">
    <property type="entry name" value="DEATH-like_dom_sf"/>
</dbReference>
<keyword evidence="2" id="KW-1185">Reference proteome</keyword>
<dbReference type="Proteomes" id="UP000504611">
    <property type="component" value="Unplaced"/>
</dbReference>
<evidence type="ECO:0000313" key="3">
    <source>
        <dbReference type="RefSeq" id="XP_010792542.1"/>
    </source>
</evidence>
<dbReference type="Pfam" id="PF13927">
    <property type="entry name" value="Ig_3"/>
    <property type="match status" value="1"/>
</dbReference>
<protein>
    <submittedName>
        <fullName evidence="3">Mucosa-associated lymphoid tissue lymphoma translocation protein 1-like</fullName>
    </submittedName>
</protein>
<dbReference type="GeneID" id="104965282"/>
<dbReference type="InterPro" id="IPR036179">
    <property type="entry name" value="Ig-like_dom_sf"/>
</dbReference>
<dbReference type="SUPFAM" id="SSF48726">
    <property type="entry name" value="Immunoglobulin"/>
    <property type="match status" value="1"/>
</dbReference>
<evidence type="ECO:0000259" key="1">
    <source>
        <dbReference type="PROSITE" id="PS50835"/>
    </source>
</evidence>
<feature type="domain" description="Ig-like" evidence="1">
    <location>
        <begin position="105"/>
        <end position="146"/>
    </location>
</feature>
<dbReference type="Gene3D" id="2.60.40.10">
    <property type="entry name" value="Immunoglobulins"/>
    <property type="match status" value="1"/>
</dbReference>
<dbReference type="SUPFAM" id="SSF47986">
    <property type="entry name" value="DEATH domain"/>
    <property type="match status" value="1"/>
</dbReference>
<proteinExistence type="predicted"/>
<dbReference type="RefSeq" id="XP_010792542.1">
    <property type="nucleotide sequence ID" value="XM_010794240.1"/>
</dbReference>
<sequence length="146" mass="16159">MEEGKSIGSLTEQVLNRLSKMLDNSTCGWRQLANAVSEQPRFRCSESELTCCSLQVLSAAGSPGRTLLARLADRSCSLDFLLHCLRKIDHQEAVHYLTYTEAELIQITVQPQTQQATVGGRVVLTCRASGPPGLSYQWFRGKEEVS</sequence>
<dbReference type="InterPro" id="IPR013783">
    <property type="entry name" value="Ig-like_fold"/>
</dbReference>
<dbReference type="KEGG" id="ncc:104965282"/>
<name>A0A6I9PWK1_9TELE</name>
<dbReference type="PROSITE" id="PS50835">
    <property type="entry name" value="IG_LIKE"/>
    <property type="match status" value="1"/>
</dbReference>
<dbReference type="Gene3D" id="1.10.533.10">
    <property type="entry name" value="Death Domain, Fas"/>
    <property type="match status" value="1"/>
</dbReference>
<evidence type="ECO:0000313" key="2">
    <source>
        <dbReference type="Proteomes" id="UP000504611"/>
    </source>
</evidence>
<organism evidence="2 3">
    <name type="scientific">Notothenia coriiceps</name>
    <name type="common">black rockcod</name>
    <dbReference type="NCBI Taxonomy" id="8208"/>
    <lineage>
        <taxon>Eukaryota</taxon>
        <taxon>Metazoa</taxon>
        <taxon>Chordata</taxon>
        <taxon>Craniata</taxon>
        <taxon>Vertebrata</taxon>
        <taxon>Euteleostomi</taxon>
        <taxon>Actinopterygii</taxon>
        <taxon>Neopterygii</taxon>
        <taxon>Teleostei</taxon>
        <taxon>Neoteleostei</taxon>
        <taxon>Acanthomorphata</taxon>
        <taxon>Eupercaria</taxon>
        <taxon>Perciformes</taxon>
        <taxon>Notothenioidei</taxon>
        <taxon>Nototheniidae</taxon>
        <taxon>Notothenia</taxon>
    </lineage>
</organism>
<dbReference type="OrthoDB" id="8952700at2759"/>
<dbReference type="AlphaFoldDB" id="A0A6I9PWK1"/>
<gene>
    <name evidence="3" type="primary">LOC104965282</name>
</gene>
<dbReference type="InterPro" id="IPR007110">
    <property type="entry name" value="Ig-like_dom"/>
</dbReference>